<dbReference type="PANTHER" id="PTHR48086:SF8">
    <property type="entry name" value="MONOCARBOXYLIC ACID PERMEASE"/>
    <property type="match status" value="1"/>
</dbReference>
<keyword evidence="3" id="KW-0813">Transport</keyword>
<keyword evidence="4 7" id="KW-0812">Transmembrane</keyword>
<dbReference type="AlphaFoldDB" id="T1BBR7"/>
<feature type="transmembrane region" description="Helical" evidence="7">
    <location>
        <begin position="50"/>
        <end position="74"/>
    </location>
</feature>
<dbReference type="InterPro" id="IPR001734">
    <property type="entry name" value="Na/solute_symporter"/>
</dbReference>
<feature type="transmembrane region" description="Helical" evidence="7">
    <location>
        <begin position="263"/>
        <end position="283"/>
    </location>
</feature>
<dbReference type="EMBL" id="AUZX01005971">
    <property type="protein sequence ID" value="EQD65928.1"/>
    <property type="molecule type" value="Genomic_DNA"/>
</dbReference>
<feature type="non-terminal residue" evidence="8">
    <location>
        <position position="320"/>
    </location>
</feature>
<dbReference type="PANTHER" id="PTHR48086">
    <property type="entry name" value="SODIUM/PROLINE SYMPORTER-RELATED"/>
    <property type="match status" value="1"/>
</dbReference>
<feature type="transmembrane region" description="Helical" evidence="7">
    <location>
        <begin position="134"/>
        <end position="154"/>
    </location>
</feature>
<evidence type="ECO:0000256" key="1">
    <source>
        <dbReference type="ARBA" id="ARBA00004141"/>
    </source>
</evidence>
<comment type="subcellular location">
    <subcellularLocation>
        <location evidence="1">Membrane</location>
        <topology evidence="1">Multi-pass membrane protein</topology>
    </subcellularLocation>
</comment>
<dbReference type="GO" id="GO:0022857">
    <property type="term" value="F:transmembrane transporter activity"/>
    <property type="evidence" value="ECO:0007669"/>
    <property type="project" value="InterPro"/>
</dbReference>
<dbReference type="Gene3D" id="1.20.1730.10">
    <property type="entry name" value="Sodium/glucose cotransporter"/>
    <property type="match status" value="1"/>
</dbReference>
<proteinExistence type="inferred from homology"/>
<reference evidence="8" key="1">
    <citation type="submission" date="2013-08" db="EMBL/GenBank/DDBJ databases">
        <authorList>
            <person name="Mendez C."/>
            <person name="Richter M."/>
            <person name="Ferrer M."/>
            <person name="Sanchez J."/>
        </authorList>
    </citation>
    <scope>NUCLEOTIDE SEQUENCE</scope>
</reference>
<keyword evidence="6 7" id="KW-0472">Membrane</keyword>
<keyword evidence="5 7" id="KW-1133">Transmembrane helix</keyword>
<dbReference type="GO" id="GO:0005886">
    <property type="term" value="C:plasma membrane"/>
    <property type="evidence" value="ECO:0007669"/>
    <property type="project" value="TreeGrafter"/>
</dbReference>
<evidence type="ECO:0000256" key="3">
    <source>
        <dbReference type="ARBA" id="ARBA00022448"/>
    </source>
</evidence>
<sequence length="320" mass="33901">MEVVLAALGFLISGPWSDLPLIAAFAILAGYTYTSGLRAPALISIIKDSLIYVTALACIVIIPIHLGGYGRIFASVPPAKLLLPAPGAHSLGSDSAFITLALGSALALFLYPHATTGVLSAKNPAVIRRNMTYLPAYSFVLGLLGFLGFMAIAARHELASPAFAPAFHRFGANFAVPALLLANFPSWFVGIALSAIAIGALVPAAIMSIASASLFTRNIYCEYLHQGASEITQARVAKWVSLVVKLGALLFVLAIPFKYAIDFQLLGGIWIIQLLPAIAVGLYRRCLHPWALMLGWLCGTAVGTGLMWANHFTSAVYVCS</sequence>
<dbReference type="InterPro" id="IPR038377">
    <property type="entry name" value="Na/Glc_symporter_sf"/>
</dbReference>
<dbReference type="Pfam" id="PF00474">
    <property type="entry name" value="SSF"/>
    <property type="match status" value="1"/>
</dbReference>
<organism evidence="8">
    <name type="scientific">mine drainage metagenome</name>
    <dbReference type="NCBI Taxonomy" id="410659"/>
    <lineage>
        <taxon>unclassified sequences</taxon>
        <taxon>metagenomes</taxon>
        <taxon>ecological metagenomes</taxon>
    </lineage>
</organism>
<evidence type="ECO:0000256" key="5">
    <source>
        <dbReference type="ARBA" id="ARBA00022989"/>
    </source>
</evidence>
<feature type="transmembrane region" description="Helical" evidence="7">
    <location>
        <begin position="236"/>
        <end position="257"/>
    </location>
</feature>
<protein>
    <submittedName>
        <fullName evidence="8">Na+/solute symporter</fullName>
    </submittedName>
</protein>
<evidence type="ECO:0000256" key="7">
    <source>
        <dbReference type="SAM" id="Phobius"/>
    </source>
</evidence>
<feature type="transmembrane region" description="Helical" evidence="7">
    <location>
        <begin position="290"/>
        <end position="309"/>
    </location>
</feature>
<gene>
    <name evidence="8" type="ORF">B1A_08339</name>
</gene>
<evidence type="ECO:0000256" key="6">
    <source>
        <dbReference type="ARBA" id="ARBA00023136"/>
    </source>
</evidence>
<dbReference type="PROSITE" id="PS50283">
    <property type="entry name" value="NA_SOLUT_SYMP_3"/>
    <property type="match status" value="1"/>
</dbReference>
<dbReference type="InterPro" id="IPR050277">
    <property type="entry name" value="Sodium:Solute_Symporter"/>
</dbReference>
<comment type="caution">
    <text evidence="8">The sequence shown here is derived from an EMBL/GenBank/DDBJ whole genome shotgun (WGS) entry which is preliminary data.</text>
</comment>
<feature type="transmembrane region" description="Helical" evidence="7">
    <location>
        <begin position="95"/>
        <end position="114"/>
    </location>
</feature>
<reference evidence="8" key="2">
    <citation type="journal article" date="2014" name="ISME J.">
        <title>Microbial stratification in low pH oxic and suboxic macroscopic growths along an acid mine drainage.</title>
        <authorList>
            <person name="Mendez-Garcia C."/>
            <person name="Mesa V."/>
            <person name="Sprenger R.R."/>
            <person name="Richter M."/>
            <person name="Diez M.S."/>
            <person name="Solano J."/>
            <person name="Bargiela R."/>
            <person name="Golyshina O.V."/>
            <person name="Manteca A."/>
            <person name="Ramos J.L."/>
            <person name="Gallego J.R."/>
            <person name="Llorente I."/>
            <person name="Martins Dos Santos V.A."/>
            <person name="Jensen O.N."/>
            <person name="Pelaez A.I."/>
            <person name="Sanchez J."/>
            <person name="Ferrer M."/>
        </authorList>
    </citation>
    <scope>NUCLEOTIDE SEQUENCE</scope>
</reference>
<feature type="transmembrane region" description="Helical" evidence="7">
    <location>
        <begin position="191"/>
        <end position="215"/>
    </location>
</feature>
<evidence type="ECO:0000313" key="8">
    <source>
        <dbReference type="EMBL" id="EQD65928.1"/>
    </source>
</evidence>
<evidence type="ECO:0000256" key="2">
    <source>
        <dbReference type="ARBA" id="ARBA00006434"/>
    </source>
</evidence>
<comment type="similarity">
    <text evidence="2">Belongs to the sodium:solute symporter (SSF) (TC 2.A.21) family.</text>
</comment>
<evidence type="ECO:0000256" key="4">
    <source>
        <dbReference type="ARBA" id="ARBA00022692"/>
    </source>
</evidence>
<name>T1BBR7_9ZZZZ</name>
<accession>T1BBR7</accession>